<comment type="caution">
    <text evidence="2">The sequence shown here is derived from an EMBL/GenBank/DDBJ whole genome shotgun (WGS) entry which is preliminary data.</text>
</comment>
<accession>A0A953ID71</accession>
<dbReference type="RefSeq" id="WP_011196324.1">
    <property type="nucleotide sequence ID" value="NZ_PIUK01000060.1"/>
</dbReference>
<organism evidence="2 3">
    <name type="scientific">Symbiobacterium thermophilum</name>
    <dbReference type="NCBI Taxonomy" id="2734"/>
    <lineage>
        <taxon>Bacteria</taxon>
        <taxon>Bacillati</taxon>
        <taxon>Bacillota</taxon>
        <taxon>Clostridia</taxon>
        <taxon>Eubacteriales</taxon>
        <taxon>Symbiobacteriaceae</taxon>
        <taxon>Symbiobacterium</taxon>
    </lineage>
</organism>
<evidence type="ECO:0000313" key="3">
    <source>
        <dbReference type="Proteomes" id="UP000732377"/>
    </source>
</evidence>
<evidence type="ECO:0000259" key="1">
    <source>
        <dbReference type="Pfam" id="PF07929"/>
    </source>
</evidence>
<protein>
    <recommendedName>
        <fullName evidence="1">Plasmid pRiA4b Orf3-like domain-containing protein</fullName>
    </recommendedName>
</protein>
<feature type="domain" description="Plasmid pRiA4b Orf3-like" evidence="1">
    <location>
        <begin position="27"/>
        <end position="112"/>
    </location>
</feature>
<reference evidence="2" key="1">
    <citation type="submission" date="2017-11" db="EMBL/GenBank/DDBJ databases">
        <title>Three new genomes from thermophilic consortium.</title>
        <authorList>
            <person name="Quaggio R."/>
            <person name="Amgarten D."/>
            <person name="Setubal J.C."/>
        </authorList>
    </citation>
    <scope>NUCLEOTIDE SEQUENCE</scope>
    <source>
        <strain evidence="2">ZCTH01-B2</strain>
    </source>
</reference>
<gene>
    <name evidence="2" type="ORF">CWE10_07905</name>
</gene>
<dbReference type="Gene3D" id="3.10.290.30">
    <property type="entry name" value="MM3350-like"/>
    <property type="match status" value="1"/>
</dbReference>
<dbReference type="SUPFAM" id="SSF159941">
    <property type="entry name" value="MM3350-like"/>
    <property type="match status" value="1"/>
</dbReference>
<sequence length="151" mass="17121">MAVRGWFTVRVDLVSGAGLHFAPQPGRIFLVGPSHTFLDLATAIDLGFARWDLSHLHEFRFPDGRCFGIPDDEDPRVVDYDTVRVASQVKRGDRFTYIFDFGANWEHHCQVLASNLDPLEVLGHVPQQPTPIWGWGWIPDQYGRRSYGAEA</sequence>
<dbReference type="InterPro" id="IPR012912">
    <property type="entry name" value="Plasmid_pRiA4b_Orf3-like"/>
</dbReference>
<dbReference type="AlphaFoldDB" id="A0A953ID71"/>
<dbReference type="Proteomes" id="UP000732377">
    <property type="component" value="Unassembled WGS sequence"/>
</dbReference>
<dbReference type="Pfam" id="PF07929">
    <property type="entry name" value="PRiA4_ORF3"/>
    <property type="match status" value="1"/>
</dbReference>
<evidence type="ECO:0000313" key="2">
    <source>
        <dbReference type="EMBL" id="MBY6276130.1"/>
    </source>
</evidence>
<name>A0A953ID71_SYMTR</name>
<dbReference type="InterPro" id="IPR024047">
    <property type="entry name" value="MM3350-like_sf"/>
</dbReference>
<dbReference type="EMBL" id="PIUK01000060">
    <property type="protein sequence ID" value="MBY6276130.1"/>
    <property type="molecule type" value="Genomic_DNA"/>
</dbReference>
<proteinExistence type="predicted"/>